<protein>
    <recommendedName>
        <fullName evidence="3">Retrotransposon gag domain-containing protein</fullName>
    </recommendedName>
</protein>
<dbReference type="Proteomes" id="UP000288805">
    <property type="component" value="Unassembled WGS sequence"/>
</dbReference>
<name>A0A438KMM3_VITVI</name>
<evidence type="ECO:0008006" key="3">
    <source>
        <dbReference type="Google" id="ProtNLM"/>
    </source>
</evidence>
<proteinExistence type="predicted"/>
<accession>A0A438KMM3</accession>
<gene>
    <name evidence="1" type="ORF">CK203_012701</name>
</gene>
<evidence type="ECO:0000313" key="2">
    <source>
        <dbReference type="Proteomes" id="UP000288805"/>
    </source>
</evidence>
<evidence type="ECO:0000313" key="1">
    <source>
        <dbReference type="EMBL" id="RVX22452.1"/>
    </source>
</evidence>
<sequence>MHVAGRKKKGYITRKKTIPIKDDPNYDEWESRGAILMSLDSSQVYELMKKSFQSRQDGCPLVEYYNELNSIFMEFDYQKRLDNSLDQVSGHIFVTSHLPSLEKAYSLVRHEA</sequence>
<organism evidence="1 2">
    <name type="scientific">Vitis vinifera</name>
    <name type="common">Grape</name>
    <dbReference type="NCBI Taxonomy" id="29760"/>
    <lineage>
        <taxon>Eukaryota</taxon>
        <taxon>Viridiplantae</taxon>
        <taxon>Streptophyta</taxon>
        <taxon>Embryophyta</taxon>
        <taxon>Tracheophyta</taxon>
        <taxon>Spermatophyta</taxon>
        <taxon>Magnoliopsida</taxon>
        <taxon>eudicotyledons</taxon>
        <taxon>Gunneridae</taxon>
        <taxon>Pentapetalae</taxon>
        <taxon>rosids</taxon>
        <taxon>Vitales</taxon>
        <taxon>Vitaceae</taxon>
        <taxon>Viteae</taxon>
        <taxon>Vitis</taxon>
    </lineage>
</organism>
<comment type="caution">
    <text evidence="1">The sequence shown here is derived from an EMBL/GenBank/DDBJ whole genome shotgun (WGS) entry which is preliminary data.</text>
</comment>
<reference evidence="1 2" key="1">
    <citation type="journal article" date="2018" name="PLoS Genet.">
        <title>Population sequencing reveals clonal diversity and ancestral inbreeding in the grapevine cultivar Chardonnay.</title>
        <authorList>
            <person name="Roach M.J."/>
            <person name="Johnson D.L."/>
            <person name="Bohlmann J."/>
            <person name="van Vuuren H.J."/>
            <person name="Jones S.J."/>
            <person name="Pretorius I.S."/>
            <person name="Schmidt S.A."/>
            <person name="Borneman A.R."/>
        </authorList>
    </citation>
    <scope>NUCLEOTIDE SEQUENCE [LARGE SCALE GENOMIC DNA]</scope>
    <source>
        <strain evidence="2">cv. Chardonnay</strain>
        <tissue evidence="1">Leaf</tissue>
    </source>
</reference>
<dbReference type="EMBL" id="QGNW01000003">
    <property type="protein sequence ID" value="RVX22452.1"/>
    <property type="molecule type" value="Genomic_DNA"/>
</dbReference>
<dbReference type="AlphaFoldDB" id="A0A438KMM3"/>